<feature type="region of interest" description="Disordered" evidence="1">
    <location>
        <begin position="148"/>
        <end position="180"/>
    </location>
</feature>
<keyword evidence="3" id="KW-1185">Reference proteome</keyword>
<gene>
    <name evidence="2" type="ORF">J3Q64DRAFT_1718828</name>
</gene>
<protein>
    <recommendedName>
        <fullName evidence="4">PSP1 C-terminal domain-containing protein</fullName>
    </recommendedName>
</protein>
<evidence type="ECO:0000313" key="2">
    <source>
        <dbReference type="EMBL" id="KAL0092404.1"/>
    </source>
</evidence>
<feature type="region of interest" description="Disordered" evidence="1">
    <location>
        <begin position="346"/>
        <end position="426"/>
    </location>
</feature>
<evidence type="ECO:0008006" key="4">
    <source>
        <dbReference type="Google" id="ProtNLM"/>
    </source>
</evidence>
<feature type="compositionally biased region" description="Low complexity" evidence="1">
    <location>
        <begin position="299"/>
        <end position="325"/>
    </location>
</feature>
<proteinExistence type="predicted"/>
<sequence length="426" mass="47446">MLEGKSRGGNSNASALQKLARWHPSANSSQADKKNAGQSIFDGPLESLEHDELKQGSLYILKINQVSVTLFEGWNDDLCCFSVLRKYLPGDFDAYNAFDEAGNPPVHLWTRYLRVEVPVNWFAIFEEARRKQREWTVELNRRANQTHYLHPTSKQSISQNDRSTQQQQQQQQQQNQQQAFDNSYGEYAIESGVPSSAAISASLLDPHFHQDRAYDVHSRHPYLASTISSLPTDAKPTGIMSSPLLSPGIYGQSDIDSFEYPSIAPHTLLANVESGTLGISENSLFPRESETGPPPPPKTTNTTTTSSSSSSSAPHQQQQQPSFQTIENKKSQSFYDAHLDFPHDSDQFSIHSEFPVPPSLHRGNSLHSISHAQQPLPPLPPVPQSNSSHSNDPLHPPTRLERSRSASIKSKRQSVKNMLWGSSKTT</sequence>
<comment type="caution">
    <text evidence="2">The sequence shown here is derived from an EMBL/GenBank/DDBJ whole genome shotgun (WGS) entry which is preliminary data.</text>
</comment>
<reference evidence="2 3" key="1">
    <citation type="submission" date="2024-04" db="EMBL/GenBank/DDBJ databases">
        <title>Symmetric and asymmetric DNA N6-adenine methylation regulates different biological responses in Mucorales.</title>
        <authorList>
            <consortium name="Lawrence Berkeley National Laboratory"/>
            <person name="Lax C."/>
            <person name="Mondo S.J."/>
            <person name="Osorio-Concepcion M."/>
            <person name="Muszewska A."/>
            <person name="Corrochano-Luque M."/>
            <person name="Gutierrez G."/>
            <person name="Riley R."/>
            <person name="Lipzen A."/>
            <person name="Guo J."/>
            <person name="Hundley H."/>
            <person name="Amirebrahimi M."/>
            <person name="Ng V."/>
            <person name="Lorenzo-Gutierrez D."/>
            <person name="Binder U."/>
            <person name="Yang J."/>
            <person name="Song Y."/>
            <person name="Canovas D."/>
            <person name="Navarro E."/>
            <person name="Freitag M."/>
            <person name="Gabaldon T."/>
            <person name="Grigoriev I.V."/>
            <person name="Corrochano L.M."/>
            <person name="Nicolas F.E."/>
            <person name="Garre V."/>
        </authorList>
    </citation>
    <scope>NUCLEOTIDE SEQUENCE [LARGE SCALE GENOMIC DNA]</scope>
    <source>
        <strain evidence="2 3">L51</strain>
    </source>
</reference>
<name>A0ABR3B9T3_PHYBL</name>
<evidence type="ECO:0000256" key="1">
    <source>
        <dbReference type="SAM" id="MobiDB-lite"/>
    </source>
</evidence>
<accession>A0ABR3B9T3</accession>
<feature type="compositionally biased region" description="Low complexity" evidence="1">
    <location>
        <begin position="165"/>
        <end position="178"/>
    </location>
</feature>
<organism evidence="2 3">
    <name type="scientific">Phycomyces blakesleeanus</name>
    <dbReference type="NCBI Taxonomy" id="4837"/>
    <lineage>
        <taxon>Eukaryota</taxon>
        <taxon>Fungi</taxon>
        <taxon>Fungi incertae sedis</taxon>
        <taxon>Mucoromycota</taxon>
        <taxon>Mucoromycotina</taxon>
        <taxon>Mucoromycetes</taxon>
        <taxon>Mucorales</taxon>
        <taxon>Phycomycetaceae</taxon>
        <taxon>Phycomyces</taxon>
    </lineage>
</organism>
<evidence type="ECO:0000313" key="3">
    <source>
        <dbReference type="Proteomes" id="UP001448207"/>
    </source>
</evidence>
<feature type="compositionally biased region" description="Polar residues" evidence="1">
    <location>
        <begin position="148"/>
        <end position="164"/>
    </location>
</feature>
<dbReference type="EMBL" id="JBCLYO010000002">
    <property type="protein sequence ID" value="KAL0092404.1"/>
    <property type="molecule type" value="Genomic_DNA"/>
</dbReference>
<dbReference type="Proteomes" id="UP001448207">
    <property type="component" value="Unassembled WGS sequence"/>
</dbReference>
<feature type="region of interest" description="Disordered" evidence="1">
    <location>
        <begin position="283"/>
        <end position="325"/>
    </location>
</feature>